<feature type="region of interest" description="Disordered" evidence="1">
    <location>
        <begin position="215"/>
        <end position="238"/>
    </location>
</feature>
<dbReference type="EMBL" id="JBEBZA010000015">
    <property type="protein sequence ID" value="MES0427574.1"/>
    <property type="molecule type" value="Genomic_DNA"/>
</dbReference>
<sequence length="238" mass="25577">MPFDKHSDKNSSPDGVAISTHPWYTSTSWELCAWAIRSPAVLWLHPAIRLSSFSEAFMLEQQYQIDAFNAQCVRKAGGLTPPDSATLYRSAVKRINQLVSELSALLPETITYPPSLAGVISTLDGITEDLTDAATLFEAVIELIESNADVATPQAVLSLVNSVSTSDPKFAFTILNHILIAVGTAHPADPGAPVVIPEDLLDDVSDAVEAFAEDTGPYSKHIRSPPHVARPVASPHKP</sequence>
<keyword evidence="3" id="KW-1185">Reference proteome</keyword>
<evidence type="ECO:0000313" key="2">
    <source>
        <dbReference type="EMBL" id="MES0427574.1"/>
    </source>
</evidence>
<gene>
    <name evidence="2" type="ORF">ABMC12_14975</name>
</gene>
<organism evidence="2 3">
    <name type="scientific">Enterobacter intestinihominis</name>
    <dbReference type="NCBI Taxonomy" id="3133180"/>
    <lineage>
        <taxon>Bacteria</taxon>
        <taxon>Pseudomonadati</taxon>
        <taxon>Pseudomonadota</taxon>
        <taxon>Gammaproteobacteria</taxon>
        <taxon>Enterobacterales</taxon>
        <taxon>Enterobacteriaceae</taxon>
        <taxon>Enterobacter</taxon>
    </lineage>
</organism>
<proteinExistence type="predicted"/>
<reference evidence="3" key="1">
    <citation type="journal article" date="2024" name="Commun. Biol.">
        <title>Bacillamide D produced by Bacillus cereus from the mouse intestinal bacterial collection (miBC) is a potent cytotoxin in vitro.</title>
        <authorList>
            <person name="Hohmann M."/>
            <person name="Brunner V."/>
            <person name="Johannes W."/>
            <person name="Schum D."/>
            <person name="Carroll L.M."/>
            <person name="Liu T."/>
            <person name="Sasaki D."/>
            <person name="Bosch J."/>
            <person name="Clavel T."/>
            <person name="Sieber S.A."/>
            <person name="Zeller G."/>
            <person name="Tschurtschenthaler M."/>
            <person name="Janssen K.P."/>
            <person name="Gulder T.A.M."/>
        </authorList>
    </citation>
    <scope>NUCLEOTIDE SEQUENCE [LARGE SCALE GENOMIC DNA]</scope>
    <source>
        <strain evidence="3">LK_304 Iso 8</strain>
    </source>
</reference>
<comment type="caution">
    <text evidence="2">The sequence shown here is derived from an EMBL/GenBank/DDBJ whole genome shotgun (WGS) entry which is preliminary data.</text>
</comment>
<dbReference type="Proteomes" id="UP001467192">
    <property type="component" value="Unassembled WGS sequence"/>
</dbReference>
<evidence type="ECO:0000256" key="1">
    <source>
        <dbReference type="SAM" id="MobiDB-lite"/>
    </source>
</evidence>
<evidence type="ECO:0000313" key="3">
    <source>
        <dbReference type="Proteomes" id="UP001467192"/>
    </source>
</evidence>
<accession>A0ABV1ZHL4</accession>
<name>A0ABV1ZHL4_9ENTR</name>
<protein>
    <submittedName>
        <fullName evidence="2">Uncharacterized protein</fullName>
    </submittedName>
</protein>
<dbReference type="RefSeq" id="WP_023298675.1">
    <property type="nucleotide sequence ID" value="NZ_JBBNPZ010000015.1"/>
</dbReference>